<reference evidence="2" key="1">
    <citation type="submission" date="2022-11" db="UniProtKB">
        <authorList>
            <consortium name="WormBaseParasite"/>
        </authorList>
    </citation>
    <scope>IDENTIFICATION</scope>
</reference>
<dbReference type="Proteomes" id="UP000887576">
    <property type="component" value="Unplaced"/>
</dbReference>
<evidence type="ECO:0000313" key="2">
    <source>
        <dbReference type="WBParaSite" id="JU765_v2.g5272.t1"/>
    </source>
</evidence>
<accession>A0AC34RBM8</accession>
<evidence type="ECO:0000313" key="1">
    <source>
        <dbReference type="Proteomes" id="UP000887576"/>
    </source>
</evidence>
<sequence length="379" mass="43513">MKENQNVQCIQLNDDKEFVKIIDVNCSRPKLVNKPVMVYVGHFYYDNNVYVANKEEGCAIYNAEGKFHVRQGNSHYHTTTYDALKGYWPPRKGYIRLLSFGGTRITSDFDSDQYEINAKKRVTWSEKYDFVFDPEIVPERVYLPVQETVVGVKYEKRGNGCVVVFNLLNGKGKKEIPIVCQPDDAARSFPLVWVPAEKKARLHACFYLYKNVVPVLTCLVYKDGKFEEEFFYRAPTCVLNPNNEVSELATETAYPNILRAESDKLNGILIEYGQEGCLFQLANGNVTSVKVVAVEKYARGYDFVREDFIRRNNDGSYGKFKFGDDDKAFSKYSPMMSFGKQVFVMGNKKHAFISRTGEFTIESGDYDSLVDYEFLPFSI</sequence>
<name>A0AC34RBM8_9BILA</name>
<organism evidence="1 2">
    <name type="scientific">Panagrolaimus sp. JU765</name>
    <dbReference type="NCBI Taxonomy" id="591449"/>
    <lineage>
        <taxon>Eukaryota</taxon>
        <taxon>Metazoa</taxon>
        <taxon>Ecdysozoa</taxon>
        <taxon>Nematoda</taxon>
        <taxon>Chromadorea</taxon>
        <taxon>Rhabditida</taxon>
        <taxon>Tylenchina</taxon>
        <taxon>Panagrolaimomorpha</taxon>
        <taxon>Panagrolaimoidea</taxon>
        <taxon>Panagrolaimidae</taxon>
        <taxon>Panagrolaimus</taxon>
    </lineage>
</organism>
<dbReference type="WBParaSite" id="JU765_v2.g5272.t1">
    <property type="protein sequence ID" value="JU765_v2.g5272.t1"/>
    <property type="gene ID" value="JU765_v2.g5272"/>
</dbReference>
<protein>
    <submittedName>
        <fullName evidence="2">Agglutinin</fullName>
    </submittedName>
</protein>
<proteinExistence type="predicted"/>